<evidence type="ECO:0000256" key="11">
    <source>
        <dbReference type="SAM" id="MobiDB-lite"/>
    </source>
</evidence>
<dbReference type="SMART" id="SM00112">
    <property type="entry name" value="CA"/>
    <property type="match status" value="11"/>
</dbReference>
<dbReference type="GO" id="GO:0005509">
    <property type="term" value="F:calcium ion binding"/>
    <property type="evidence" value="ECO:0007669"/>
    <property type="project" value="UniProtKB-UniRule"/>
</dbReference>
<feature type="transmembrane region" description="Helical" evidence="12">
    <location>
        <begin position="1831"/>
        <end position="1854"/>
    </location>
</feature>
<gene>
    <name evidence="15" type="primary">LOC115232327</name>
</gene>
<feature type="domain" description="Cadherin" evidence="13">
    <location>
        <begin position="1467"/>
        <end position="1576"/>
    </location>
</feature>
<dbReference type="Proteomes" id="UP000515154">
    <property type="component" value="Linkage group LG1"/>
</dbReference>
<keyword evidence="3" id="KW-0732">Signal</keyword>
<evidence type="ECO:0000256" key="7">
    <source>
        <dbReference type="ARBA" id="ARBA00022989"/>
    </source>
</evidence>
<feature type="domain" description="Cadherin" evidence="13">
    <location>
        <begin position="300"/>
        <end position="405"/>
    </location>
</feature>
<dbReference type="SUPFAM" id="SSF49313">
    <property type="entry name" value="Cadherin-like"/>
    <property type="match status" value="13"/>
</dbReference>
<keyword evidence="6" id="KW-0130">Cell adhesion</keyword>
<evidence type="ECO:0000256" key="1">
    <source>
        <dbReference type="ARBA" id="ARBA00004167"/>
    </source>
</evidence>
<dbReference type="PRINTS" id="PR00205">
    <property type="entry name" value="CADHERIN"/>
</dbReference>
<dbReference type="PANTHER" id="PTHR24026:SF136">
    <property type="entry name" value="PROTOCADHERIN-23"/>
    <property type="match status" value="1"/>
</dbReference>
<feature type="domain" description="Cadherin" evidence="13">
    <location>
        <begin position="1361"/>
        <end position="1466"/>
    </location>
</feature>
<feature type="transmembrane region" description="Helical" evidence="12">
    <location>
        <begin position="12"/>
        <end position="30"/>
    </location>
</feature>
<evidence type="ECO:0000256" key="5">
    <source>
        <dbReference type="ARBA" id="ARBA00022837"/>
    </source>
</evidence>
<evidence type="ECO:0000256" key="2">
    <source>
        <dbReference type="ARBA" id="ARBA00022692"/>
    </source>
</evidence>
<dbReference type="CDD" id="cd11304">
    <property type="entry name" value="Cadherin_repeat"/>
    <property type="match status" value="13"/>
</dbReference>
<evidence type="ECO:0000313" key="15">
    <source>
        <dbReference type="RefSeq" id="XP_036364220.1"/>
    </source>
</evidence>
<evidence type="ECO:0000256" key="10">
    <source>
        <dbReference type="PROSITE-ProRule" id="PRU00043"/>
    </source>
</evidence>
<dbReference type="FunFam" id="2.60.40.60:FF:000033">
    <property type="entry name" value="FAT atypical cadherin 1"/>
    <property type="match status" value="1"/>
</dbReference>
<feature type="domain" description="Cadherin" evidence="13">
    <location>
        <begin position="842"/>
        <end position="945"/>
    </location>
</feature>
<keyword evidence="14" id="KW-1185">Reference proteome</keyword>
<dbReference type="GO" id="GO:0007156">
    <property type="term" value="P:homophilic cell adhesion via plasma membrane adhesion molecules"/>
    <property type="evidence" value="ECO:0007669"/>
    <property type="project" value="InterPro"/>
</dbReference>
<dbReference type="GO" id="GO:0005886">
    <property type="term" value="C:plasma membrane"/>
    <property type="evidence" value="ECO:0007669"/>
    <property type="project" value="UniProtKB-SubCell"/>
</dbReference>
<evidence type="ECO:0000313" key="14">
    <source>
        <dbReference type="Proteomes" id="UP000515154"/>
    </source>
</evidence>
<dbReference type="KEGG" id="osn:115232327"/>
<dbReference type="RefSeq" id="XP_036364220.1">
    <property type="nucleotide sequence ID" value="XM_036508327.1"/>
</dbReference>
<keyword evidence="2 12" id="KW-0812">Transmembrane</keyword>
<keyword evidence="8 12" id="KW-0472">Membrane</keyword>
<keyword evidence="4" id="KW-0677">Repeat</keyword>
<feature type="domain" description="Cadherin" evidence="13">
    <location>
        <begin position="1708"/>
        <end position="1819"/>
    </location>
</feature>
<feature type="domain" description="Cadherin" evidence="13">
    <location>
        <begin position="737"/>
        <end position="841"/>
    </location>
</feature>
<feature type="domain" description="Cadherin" evidence="13">
    <location>
        <begin position="1579"/>
        <end position="1705"/>
    </location>
</feature>
<dbReference type="PROSITE" id="PS50268">
    <property type="entry name" value="CADHERIN_2"/>
    <property type="match status" value="14"/>
</dbReference>
<evidence type="ECO:0000256" key="3">
    <source>
        <dbReference type="ARBA" id="ARBA00022729"/>
    </source>
</evidence>
<keyword evidence="7 12" id="KW-1133">Transmembrane helix</keyword>
<feature type="region of interest" description="Disordered" evidence="11">
    <location>
        <begin position="1982"/>
        <end position="2005"/>
    </location>
</feature>
<dbReference type="Gene3D" id="2.60.40.60">
    <property type="entry name" value="Cadherins"/>
    <property type="match status" value="14"/>
</dbReference>
<evidence type="ECO:0000259" key="13">
    <source>
        <dbReference type="PROSITE" id="PS50268"/>
    </source>
</evidence>
<feature type="domain" description="Cadherin" evidence="13">
    <location>
        <begin position="1043"/>
        <end position="1153"/>
    </location>
</feature>
<organism evidence="14 15">
    <name type="scientific">Octopus sinensis</name>
    <name type="common">East Asian common octopus</name>
    <dbReference type="NCBI Taxonomy" id="2607531"/>
    <lineage>
        <taxon>Eukaryota</taxon>
        <taxon>Metazoa</taxon>
        <taxon>Spiralia</taxon>
        <taxon>Lophotrochozoa</taxon>
        <taxon>Mollusca</taxon>
        <taxon>Cephalopoda</taxon>
        <taxon>Coleoidea</taxon>
        <taxon>Octopodiformes</taxon>
        <taxon>Octopoda</taxon>
        <taxon>Incirrata</taxon>
        <taxon>Octopodidae</taxon>
        <taxon>Octopus</taxon>
    </lineage>
</organism>
<evidence type="ECO:0000256" key="9">
    <source>
        <dbReference type="ARBA" id="ARBA00023180"/>
    </source>
</evidence>
<feature type="domain" description="Cadherin" evidence="13">
    <location>
        <begin position="624"/>
        <end position="736"/>
    </location>
</feature>
<name>A0A7E6FA98_9MOLL</name>
<dbReference type="FunFam" id="2.60.40.60:FF:000104">
    <property type="entry name" value="cadherin-23 isoform X1"/>
    <property type="match status" value="1"/>
</dbReference>
<dbReference type="InterPro" id="IPR015919">
    <property type="entry name" value="Cadherin-like_sf"/>
</dbReference>
<dbReference type="Pfam" id="PF00028">
    <property type="entry name" value="Cadherin"/>
    <property type="match status" value="9"/>
</dbReference>
<proteinExistence type="predicted"/>
<comment type="subcellular location">
    <subcellularLocation>
        <location evidence="1">Membrane</location>
        <topology evidence="1">Single-pass membrane protein</topology>
    </subcellularLocation>
</comment>
<protein>
    <submittedName>
        <fullName evidence="15">Protocadherin Fat 4-like isoform X1</fullName>
    </submittedName>
</protein>
<keyword evidence="9" id="KW-0325">Glycoprotein</keyword>
<evidence type="ECO:0000256" key="12">
    <source>
        <dbReference type="SAM" id="Phobius"/>
    </source>
</evidence>
<sequence length="2019" mass="225173">MRTMEHSRTKIIFPGFLTGYFMFSVGYVYLCQGTFVNDGNVTSQNKSLVNHSMFDDLSTASFDSEIIISSTHLPGAAVLQSTGRMKKPPLTSTTAATNKGQNVGNSESITTASVSSLSSANPAIIRSPILENVNEAQLKSLSSKDQFNLKKAPVYKIPELPHSHWISGPANHTVIHRVKKDTWPQSLKTCTPPGTPILAIHQSVPEDTPKDSTLPEWSEQLKSLCADNEERIYLILEQAPANPYFGIDKVTGALKVIRSLDEIDSPEDHVLVINVRCGNSITIVLTLSIKRINRYAPVFTQDNYLFITRRNVTVGSFVGQVSAFDQDVGPNGHIHMYRIYGGNDDKKFSINEQGMITTASTSTVFPADRIYTLNIEVKDSGHKPKKGTSKVTVMVSNMMCETPLFNQEFYFFYLSHSPVPADHPLGYIGYEKNGFDSISVDMEKSSVKEFFVFDEPFGKKVLLKSKREISFNEVLTSLSAFLVTHNLLRFSILICSSTSVHCARSSIFLSLEQVNKFGDQTKTVNISENNSPNAVVINTGHFMGKPNSIYRFVEKYPDFNIHPITGVITTNRSFDREAGDRRFIIRVEAISDAEDSCRNIEDRMMVIVNILDENDNNPDFNFVSGKTLNGTVPENSLSGTEVILDTPAHQLEVQDIDAGENGTVTLSLNGATQFRLRKVENSSYVVYVKANWSLDREWRSNYNVSITARDGGDPPRSSVIYLFIKVLDVNDHSPQFQYTSYNMTATENSPLGKVIGYVHADDEDSEVNGEIEYSIVSGSMEMFEIGEKNGSIYISQPKLDREKKDIYHITVRAQDKGFPRKQAHTVVNVYVEDVNDNAPEFSQQAYTVTVPENTPVGDIIFQVDARDRDLGAGGQVSFFLEPRSKFFYIDKNNGSIYLNKSLDYETTRKHFTFNILSHDHGTPSISSIAPIEIKVTDVNDEVPEFSQPLYVSQITKTSPIGKAITVVQAKDTDSEIIYYLTPSSSEFTIDKSGVIVQTENIDKTLFSPGTLYKEFNVVATDSIHTANTSVQIFATEDEPIEFRHPVYRLKIPEDIRPGGRVFRLKMSRNRNSGILSSDPSLANLTYHMMFPLDWFTVNSTTGIITTTSELDREVLTSSYQQFAVEAVDSTGQTVATTAIVVNITDANDNAPRCTFPLYKFTHVEDSFLGSIVGRIHATDEDSGKNARLKFSIIGGNVGNTFKITNNGDLTLNEILDRETVNIYNLTILVQDGGDPQLNGTCSAIVSVEDVNDNDPVFEQPQYNAAVREEAPPYQSVLRVRCLDKDERSNIRYQLLTIDSLFALNAETGVLETIVRLDHETHPGSYQLYAECTDGGDFPRYSSPVILNVTVEDMNDNRPTFINETYHAQLYTNATIGRHIASLSATDKDKGQNGEISYYIIGGDPFEEFELNPKSGLLTTKVSFQDRLSGSRMLFVEAKDGGYPDALSDVAKVHIEVIQLNQHAPKFTLSVFRANVTEEKVIRKFLQLRASDEDPDDKIAYHLLSSSNAESTVNWTDYFSISSSGWISVKNKIDRDTLNISQASLTVYAVDNGLPPKTGSTLLLVNISDINDNIPDFVGYNMTYVIEIPQNTQGNKEWWLPEALDPDEGQNAKVKYSVQFVPNEDPEMTALFDEVFSVSKDLRKLIIKKPLPTSSWRPENFSVALLSYRARNVAPLEKATKQSGRDEIYIRVKMISNNTNFYQPHFIGVTDPLILSISENTSIGANLFQFTAIDGDKGSSENITYSMQTNSAKTKWLFELNKQTGSLQLQNAIQENDIGNYTLWVIASDNDVIPKTKSLFVWIEIIELREVAVTLAPPTLDSYGWSTITIPFPILTGAAAGVLLVVFSLLGLLICQCKRRTQRRPRQMPPEEDQYHEAIHDKHSLPQKTEFWSLPGIELGILGARRPDLVRATRHDGHESQQLLSPSMRAGAKDNAYTHLRKSTGPMGGVSLPGLGPERHFMDSASPSSNTPSRNTLETDYAIPAIPDPDYEDFPPPPPHLEDPYMMVSTPKLASFRSKV</sequence>
<accession>A0A7E6FA98</accession>
<feature type="domain" description="Cadherin" evidence="13">
    <location>
        <begin position="203"/>
        <end position="299"/>
    </location>
</feature>
<dbReference type="PROSITE" id="PS00232">
    <property type="entry name" value="CADHERIN_1"/>
    <property type="match status" value="5"/>
</dbReference>
<feature type="domain" description="Cadherin" evidence="13">
    <location>
        <begin position="1154"/>
        <end position="1257"/>
    </location>
</feature>
<evidence type="ECO:0000256" key="4">
    <source>
        <dbReference type="ARBA" id="ARBA00022737"/>
    </source>
</evidence>
<dbReference type="InterPro" id="IPR002126">
    <property type="entry name" value="Cadherin-like_dom"/>
</dbReference>
<evidence type="ECO:0000256" key="8">
    <source>
        <dbReference type="ARBA" id="ARBA00023136"/>
    </source>
</evidence>
<feature type="compositionally biased region" description="Polar residues" evidence="11">
    <location>
        <begin position="90"/>
        <end position="104"/>
    </location>
</feature>
<feature type="domain" description="Cadherin" evidence="13">
    <location>
        <begin position="559"/>
        <end position="620"/>
    </location>
</feature>
<evidence type="ECO:0000256" key="6">
    <source>
        <dbReference type="ARBA" id="ARBA00022889"/>
    </source>
</evidence>
<keyword evidence="5 10" id="KW-0106">Calcium</keyword>
<feature type="domain" description="Cadherin" evidence="13">
    <location>
        <begin position="1258"/>
        <end position="1360"/>
    </location>
</feature>
<dbReference type="InterPro" id="IPR020894">
    <property type="entry name" value="Cadherin_CS"/>
</dbReference>
<reference evidence="15" key="1">
    <citation type="submission" date="2025-08" db="UniProtKB">
        <authorList>
            <consortium name="RefSeq"/>
        </authorList>
    </citation>
    <scope>IDENTIFICATION</scope>
</reference>
<feature type="region of interest" description="Disordered" evidence="11">
    <location>
        <begin position="84"/>
        <end position="104"/>
    </location>
</feature>
<dbReference type="FunFam" id="2.60.40.60:FF:000020">
    <property type="entry name" value="Dachsous cadherin-related 1b"/>
    <property type="match status" value="2"/>
</dbReference>
<dbReference type="PANTHER" id="PTHR24026">
    <property type="entry name" value="FAT ATYPICAL CADHERIN-RELATED"/>
    <property type="match status" value="1"/>
</dbReference>
<feature type="domain" description="Cadherin" evidence="13">
    <location>
        <begin position="946"/>
        <end position="1047"/>
    </location>
</feature>